<dbReference type="InterPro" id="IPR036259">
    <property type="entry name" value="MFS_trans_sf"/>
</dbReference>
<dbReference type="SUPFAM" id="SSF103473">
    <property type="entry name" value="MFS general substrate transporter"/>
    <property type="match status" value="1"/>
</dbReference>
<evidence type="ECO:0000256" key="1">
    <source>
        <dbReference type="SAM" id="Phobius"/>
    </source>
</evidence>
<evidence type="ECO:0000313" key="3">
    <source>
        <dbReference type="Proteomes" id="UP001167796"/>
    </source>
</evidence>
<sequence length="76" mass="8973">MFLFRLLLIFAVSFLVFAPITGYIAYNYGRSFWRWFGFGLVVPFFSVFIALFMAMRDRRAEEKAEEAQRRQPPHGA</sequence>
<gene>
    <name evidence="2" type="ORF">Q5H92_17290</name>
</gene>
<comment type="caution">
    <text evidence="2">The sequence shown here is derived from an EMBL/GenBank/DDBJ whole genome shotgun (WGS) entry which is preliminary data.</text>
</comment>
<name>A0ABT9AE71_9BACT</name>
<keyword evidence="1" id="KW-0472">Membrane</keyword>
<organism evidence="2 3">
    <name type="scientific">Hymenobacter mellowenesis</name>
    <dbReference type="NCBI Taxonomy" id="3063995"/>
    <lineage>
        <taxon>Bacteria</taxon>
        <taxon>Pseudomonadati</taxon>
        <taxon>Bacteroidota</taxon>
        <taxon>Cytophagia</taxon>
        <taxon>Cytophagales</taxon>
        <taxon>Hymenobacteraceae</taxon>
        <taxon>Hymenobacter</taxon>
    </lineage>
</organism>
<accession>A0ABT9AE71</accession>
<reference evidence="2" key="1">
    <citation type="submission" date="2023-07" db="EMBL/GenBank/DDBJ databases">
        <authorList>
            <person name="Kim M.K."/>
        </authorList>
    </citation>
    <scope>NUCLEOTIDE SEQUENCE</scope>
    <source>
        <strain evidence="2">M29</strain>
    </source>
</reference>
<evidence type="ECO:0000313" key="2">
    <source>
        <dbReference type="EMBL" id="MDO7848124.1"/>
    </source>
</evidence>
<dbReference type="RefSeq" id="WP_305012805.1">
    <property type="nucleotide sequence ID" value="NZ_JAUQSX010000009.1"/>
</dbReference>
<dbReference type="EMBL" id="JAUQSX010000009">
    <property type="protein sequence ID" value="MDO7848124.1"/>
    <property type="molecule type" value="Genomic_DNA"/>
</dbReference>
<keyword evidence="1" id="KW-0812">Transmembrane</keyword>
<keyword evidence="1" id="KW-1133">Transmembrane helix</keyword>
<dbReference type="Proteomes" id="UP001167796">
    <property type="component" value="Unassembled WGS sequence"/>
</dbReference>
<protein>
    <submittedName>
        <fullName evidence="2">Uncharacterized protein</fullName>
    </submittedName>
</protein>
<keyword evidence="3" id="KW-1185">Reference proteome</keyword>
<proteinExistence type="predicted"/>
<feature type="transmembrane region" description="Helical" evidence="1">
    <location>
        <begin position="32"/>
        <end position="54"/>
    </location>
</feature>